<feature type="region of interest" description="Disordered" evidence="1">
    <location>
        <begin position="236"/>
        <end position="326"/>
    </location>
</feature>
<organism evidence="2 3">
    <name type="scientific">Dimargaris cristalligena</name>
    <dbReference type="NCBI Taxonomy" id="215637"/>
    <lineage>
        <taxon>Eukaryota</taxon>
        <taxon>Fungi</taxon>
        <taxon>Fungi incertae sedis</taxon>
        <taxon>Zoopagomycota</taxon>
        <taxon>Kickxellomycotina</taxon>
        <taxon>Dimargaritomycetes</taxon>
        <taxon>Dimargaritales</taxon>
        <taxon>Dimargaritaceae</taxon>
        <taxon>Dimargaris</taxon>
    </lineage>
</organism>
<evidence type="ECO:0000313" key="3">
    <source>
        <dbReference type="Proteomes" id="UP000268162"/>
    </source>
</evidence>
<feature type="compositionally biased region" description="Basic and acidic residues" evidence="1">
    <location>
        <begin position="303"/>
        <end position="313"/>
    </location>
</feature>
<feature type="compositionally biased region" description="Low complexity" evidence="1">
    <location>
        <begin position="66"/>
        <end position="80"/>
    </location>
</feature>
<feature type="compositionally biased region" description="Polar residues" evidence="1">
    <location>
        <begin position="239"/>
        <end position="255"/>
    </location>
</feature>
<dbReference type="EMBL" id="ML003134">
    <property type="protein sequence ID" value="RKP34612.1"/>
    <property type="molecule type" value="Genomic_DNA"/>
</dbReference>
<sequence length="338" mass="34460">MSLSDNRQQQTTSPPATMPPNMPMAIPVAAQRRASIHALTGLSSLSTTHARPDSLSSQGGGGGNSSGFSPTTPTSAGPFFMNSLPKSPPVSAGGQRSRHVSFSHQAPGGGGGGGAAGAGGGVFPPTSPFRRLSYSFGSPPPHIPPSSPTGTHHHLPVGGGDPATAATSVGGFSSSVGGGIFGSLGKAANASIAAQQQPQTHMAYQQHLSPYDSTMNSHGQGSNGQPHYNIVGEEASRSIPRQSPPVNNGGVSTRHPSIPEVEYNPASHFQPLPPSTPRVHRASSASAPAPTGSAAAPEAASLRPHETDRVDKLRRTKTTPIRPESPMANMILSGQFLD</sequence>
<feature type="compositionally biased region" description="Low complexity" evidence="1">
    <location>
        <begin position="282"/>
        <end position="301"/>
    </location>
</feature>
<feature type="compositionally biased region" description="Pro residues" evidence="1">
    <location>
        <begin position="138"/>
        <end position="147"/>
    </location>
</feature>
<gene>
    <name evidence="2" type="ORF">BJ085DRAFT_36480</name>
</gene>
<feature type="compositionally biased region" description="Gly residues" evidence="1">
    <location>
        <begin position="107"/>
        <end position="122"/>
    </location>
</feature>
<reference evidence="3" key="1">
    <citation type="journal article" date="2018" name="Nat. Microbiol.">
        <title>Leveraging single-cell genomics to expand the fungal tree of life.</title>
        <authorList>
            <person name="Ahrendt S.R."/>
            <person name="Quandt C.A."/>
            <person name="Ciobanu D."/>
            <person name="Clum A."/>
            <person name="Salamov A."/>
            <person name="Andreopoulos B."/>
            <person name="Cheng J.F."/>
            <person name="Woyke T."/>
            <person name="Pelin A."/>
            <person name="Henrissat B."/>
            <person name="Reynolds N.K."/>
            <person name="Benny G.L."/>
            <person name="Smith M.E."/>
            <person name="James T.Y."/>
            <person name="Grigoriev I.V."/>
        </authorList>
    </citation>
    <scope>NUCLEOTIDE SEQUENCE [LARGE SCALE GENOMIC DNA]</scope>
    <source>
        <strain evidence="3">RSA 468</strain>
    </source>
</reference>
<evidence type="ECO:0000313" key="2">
    <source>
        <dbReference type="EMBL" id="RKP34612.1"/>
    </source>
</evidence>
<keyword evidence="3" id="KW-1185">Reference proteome</keyword>
<name>A0A4P9ZPT2_9FUNG</name>
<dbReference type="Proteomes" id="UP000268162">
    <property type="component" value="Unassembled WGS sequence"/>
</dbReference>
<feature type="compositionally biased region" description="Polar residues" evidence="1">
    <location>
        <begin position="1"/>
        <end position="10"/>
    </location>
</feature>
<dbReference type="OrthoDB" id="5600460at2759"/>
<feature type="region of interest" description="Disordered" evidence="1">
    <location>
        <begin position="1"/>
        <end position="162"/>
    </location>
</feature>
<accession>A0A4P9ZPT2</accession>
<proteinExistence type="predicted"/>
<dbReference type="AlphaFoldDB" id="A0A4P9ZPT2"/>
<protein>
    <submittedName>
        <fullName evidence="2">Uncharacterized protein</fullName>
    </submittedName>
</protein>
<evidence type="ECO:0000256" key="1">
    <source>
        <dbReference type="SAM" id="MobiDB-lite"/>
    </source>
</evidence>